<gene>
    <name evidence="2" type="ORF">G2W53_017788</name>
</gene>
<sequence length="134" mass="15036">MATGLISRCRRLVVADLARENAEVLRESEGEEASPATEEEVFALSLAQPHKQSHRRKKLSPSKEDPWPPDRSLGTAVSLQQILPEKTHKCFGIVKQKKPPPPRKRKCLVWRLVREISCSTLFRISTGSSLALLV</sequence>
<keyword evidence="3" id="KW-1185">Reference proteome</keyword>
<comment type="caution">
    <text evidence="2">The sequence shown here is derived from an EMBL/GenBank/DDBJ whole genome shotgun (WGS) entry which is preliminary data.</text>
</comment>
<dbReference type="EMBL" id="JAAIUW010000006">
    <property type="protein sequence ID" value="KAF7826624.1"/>
    <property type="molecule type" value="Genomic_DNA"/>
</dbReference>
<feature type="region of interest" description="Disordered" evidence="1">
    <location>
        <begin position="45"/>
        <end position="72"/>
    </location>
</feature>
<evidence type="ECO:0000256" key="1">
    <source>
        <dbReference type="SAM" id="MobiDB-lite"/>
    </source>
</evidence>
<dbReference type="AlphaFoldDB" id="A0A834WR38"/>
<organism evidence="2 3">
    <name type="scientific">Senna tora</name>
    <dbReference type="NCBI Taxonomy" id="362788"/>
    <lineage>
        <taxon>Eukaryota</taxon>
        <taxon>Viridiplantae</taxon>
        <taxon>Streptophyta</taxon>
        <taxon>Embryophyta</taxon>
        <taxon>Tracheophyta</taxon>
        <taxon>Spermatophyta</taxon>
        <taxon>Magnoliopsida</taxon>
        <taxon>eudicotyledons</taxon>
        <taxon>Gunneridae</taxon>
        <taxon>Pentapetalae</taxon>
        <taxon>rosids</taxon>
        <taxon>fabids</taxon>
        <taxon>Fabales</taxon>
        <taxon>Fabaceae</taxon>
        <taxon>Caesalpinioideae</taxon>
        <taxon>Cassia clade</taxon>
        <taxon>Senna</taxon>
    </lineage>
</organism>
<protein>
    <submittedName>
        <fullName evidence="2">Uncharacterized protein</fullName>
    </submittedName>
</protein>
<evidence type="ECO:0000313" key="2">
    <source>
        <dbReference type="EMBL" id="KAF7826624.1"/>
    </source>
</evidence>
<dbReference type="Proteomes" id="UP000634136">
    <property type="component" value="Unassembled WGS sequence"/>
</dbReference>
<proteinExistence type="predicted"/>
<feature type="compositionally biased region" description="Basic residues" evidence="1">
    <location>
        <begin position="51"/>
        <end position="60"/>
    </location>
</feature>
<evidence type="ECO:0000313" key="3">
    <source>
        <dbReference type="Proteomes" id="UP000634136"/>
    </source>
</evidence>
<reference evidence="2" key="1">
    <citation type="submission" date="2020-09" db="EMBL/GenBank/DDBJ databases">
        <title>Genome-Enabled Discovery of Anthraquinone Biosynthesis in Senna tora.</title>
        <authorList>
            <person name="Kang S.-H."/>
            <person name="Pandey R.P."/>
            <person name="Lee C.-M."/>
            <person name="Sim J.-S."/>
            <person name="Jeong J.-T."/>
            <person name="Choi B.-S."/>
            <person name="Jung M."/>
            <person name="Ginzburg D."/>
            <person name="Zhao K."/>
            <person name="Won S.Y."/>
            <person name="Oh T.-J."/>
            <person name="Yu Y."/>
            <person name="Kim N.-H."/>
            <person name="Lee O.R."/>
            <person name="Lee T.-H."/>
            <person name="Bashyal P."/>
            <person name="Kim T.-S."/>
            <person name="Lee W.-H."/>
            <person name="Kawkins C."/>
            <person name="Kim C.-K."/>
            <person name="Kim J.S."/>
            <person name="Ahn B.O."/>
            <person name="Rhee S.Y."/>
            <person name="Sohng J.K."/>
        </authorList>
    </citation>
    <scope>NUCLEOTIDE SEQUENCE</scope>
    <source>
        <tissue evidence="2">Leaf</tissue>
    </source>
</reference>
<accession>A0A834WR38</accession>
<name>A0A834WR38_9FABA</name>